<dbReference type="GO" id="GO:0009245">
    <property type="term" value="P:lipid A biosynthetic process"/>
    <property type="evidence" value="ECO:0007669"/>
    <property type="project" value="UniProtKB-UniRule"/>
</dbReference>
<dbReference type="AlphaFoldDB" id="A0A2U3QGK4"/>
<dbReference type="NCBIfam" id="TIGR00325">
    <property type="entry name" value="lpxC"/>
    <property type="match status" value="1"/>
</dbReference>
<dbReference type="UniPathway" id="UPA00359">
    <property type="reaction ID" value="UER00478"/>
</dbReference>
<feature type="binding site" evidence="12">
    <location>
        <position position="244"/>
    </location>
    <ligand>
        <name>Zn(2+)</name>
        <dbReference type="ChEBI" id="CHEBI:29105"/>
    </ligand>
</feature>
<evidence type="ECO:0000256" key="11">
    <source>
        <dbReference type="ARBA" id="ARBA00024535"/>
    </source>
</evidence>
<dbReference type="SUPFAM" id="SSF54211">
    <property type="entry name" value="Ribosomal protein S5 domain 2-like"/>
    <property type="match status" value="2"/>
</dbReference>
<feature type="binding site" evidence="12">
    <location>
        <position position="83"/>
    </location>
    <ligand>
        <name>Zn(2+)</name>
        <dbReference type="ChEBI" id="CHEBI:29105"/>
    </ligand>
</feature>
<keyword evidence="7 12" id="KW-0479">Metal-binding</keyword>
<comment type="cofactor">
    <cofactor evidence="1 12">
        <name>Zn(2+)</name>
        <dbReference type="ChEBI" id="CHEBI:29105"/>
    </cofactor>
</comment>
<dbReference type="GO" id="GO:0016020">
    <property type="term" value="C:membrane"/>
    <property type="evidence" value="ECO:0007669"/>
    <property type="project" value="GOC"/>
</dbReference>
<dbReference type="InterPro" id="IPR004463">
    <property type="entry name" value="UDP-acyl_GlcNac_deAcase"/>
</dbReference>
<evidence type="ECO:0000313" key="13">
    <source>
        <dbReference type="EMBL" id="SPQ00531.1"/>
    </source>
</evidence>
<evidence type="ECO:0000256" key="12">
    <source>
        <dbReference type="HAMAP-Rule" id="MF_00388"/>
    </source>
</evidence>
<keyword evidence="10 12" id="KW-0443">Lipid metabolism</keyword>
<evidence type="ECO:0000256" key="3">
    <source>
        <dbReference type="ARBA" id="ARBA00005002"/>
    </source>
</evidence>
<organism evidence="13 14">
    <name type="scientific">Candidatus Sulfobium mesophilum</name>
    <dbReference type="NCBI Taxonomy" id="2016548"/>
    <lineage>
        <taxon>Bacteria</taxon>
        <taxon>Pseudomonadati</taxon>
        <taxon>Nitrospirota</taxon>
        <taxon>Nitrospiria</taxon>
        <taxon>Nitrospirales</taxon>
        <taxon>Nitrospiraceae</taxon>
        <taxon>Candidatus Sulfobium</taxon>
    </lineage>
</organism>
<evidence type="ECO:0000256" key="10">
    <source>
        <dbReference type="ARBA" id="ARBA00023098"/>
    </source>
</evidence>
<protein>
    <recommendedName>
        <fullName evidence="4 12">UDP-3-O-acyl-N-acetylglucosamine deacetylase</fullName>
        <shortName evidence="12">UDP-3-O-acyl-GlcNAc deacetylase</shortName>
        <ecNumber evidence="4 12">3.5.1.108</ecNumber>
    </recommendedName>
    <alternativeName>
        <fullName evidence="12">UDP-3-O-[R-3-hydroxymyristoyl]-N-acetylglucosamine deacetylase</fullName>
    </alternativeName>
</protein>
<keyword evidence="6 12" id="KW-0441">Lipid A biosynthesis</keyword>
<evidence type="ECO:0000256" key="6">
    <source>
        <dbReference type="ARBA" id="ARBA00022556"/>
    </source>
</evidence>
<evidence type="ECO:0000256" key="7">
    <source>
        <dbReference type="ARBA" id="ARBA00022723"/>
    </source>
</evidence>
<dbReference type="GO" id="GO:0046872">
    <property type="term" value="F:metal ion binding"/>
    <property type="evidence" value="ECO:0007669"/>
    <property type="project" value="UniProtKB-KW"/>
</dbReference>
<name>A0A2U3QGK4_9BACT</name>
<comment type="catalytic activity">
    <reaction evidence="11 12">
        <text>a UDP-3-O-[(3R)-3-hydroxyacyl]-N-acetyl-alpha-D-glucosamine + H2O = a UDP-3-O-[(3R)-3-hydroxyacyl]-alpha-D-glucosamine + acetate</text>
        <dbReference type="Rhea" id="RHEA:67816"/>
        <dbReference type="ChEBI" id="CHEBI:15377"/>
        <dbReference type="ChEBI" id="CHEBI:30089"/>
        <dbReference type="ChEBI" id="CHEBI:137740"/>
        <dbReference type="ChEBI" id="CHEBI:173225"/>
        <dbReference type="EC" id="3.5.1.108"/>
    </reaction>
</comment>
<comment type="similarity">
    <text evidence="12">Belongs to the LpxC family.</text>
</comment>
<dbReference type="PANTHER" id="PTHR33694:SF1">
    <property type="entry name" value="UDP-3-O-ACYL-N-ACETYLGLUCOSAMINE DEACETYLASE 1, MITOCHONDRIAL-RELATED"/>
    <property type="match status" value="1"/>
</dbReference>
<evidence type="ECO:0000256" key="8">
    <source>
        <dbReference type="ARBA" id="ARBA00022801"/>
    </source>
</evidence>
<dbReference type="EC" id="3.5.1.108" evidence="4 12"/>
<dbReference type="InterPro" id="IPR011334">
    <property type="entry name" value="UDP-acyl_GlcNac_deAcase_C"/>
</dbReference>
<feature type="binding site" evidence="12">
    <location>
        <position position="240"/>
    </location>
    <ligand>
        <name>Zn(2+)</name>
        <dbReference type="ChEBI" id="CHEBI:29105"/>
    </ligand>
</feature>
<dbReference type="InterPro" id="IPR020568">
    <property type="entry name" value="Ribosomal_Su5_D2-typ_SF"/>
</dbReference>
<accession>A0A2U3QGK4</accession>
<comment type="pathway">
    <text evidence="3 12">Glycolipid biosynthesis; lipid IV(A) biosynthesis; lipid IV(A) from (3R)-3-hydroxytetradecanoyl-[acyl-carrier-protein] and UDP-N-acetyl-alpha-D-glucosamine: step 2/6.</text>
</comment>
<feature type="active site" description="Proton donor" evidence="12">
    <location>
        <position position="267"/>
    </location>
</feature>
<dbReference type="PANTHER" id="PTHR33694">
    <property type="entry name" value="UDP-3-O-ACYL-N-ACETYLGLUCOSAMINE DEACETYLASE 1, MITOCHONDRIAL-RELATED"/>
    <property type="match status" value="1"/>
</dbReference>
<evidence type="ECO:0000313" key="14">
    <source>
        <dbReference type="Proteomes" id="UP000245125"/>
    </source>
</evidence>
<dbReference type="GO" id="GO:0103117">
    <property type="term" value="F:UDP-3-O-acyl-N-acetylglucosamine deacetylase activity"/>
    <property type="evidence" value="ECO:0007669"/>
    <property type="project" value="UniProtKB-UniRule"/>
</dbReference>
<gene>
    <name evidence="12 13" type="primary">lpxC</name>
    <name evidence="13" type="ORF">NBG4_260026</name>
</gene>
<reference evidence="14" key="1">
    <citation type="submission" date="2018-03" db="EMBL/GenBank/DDBJ databases">
        <authorList>
            <person name="Zecchin S."/>
        </authorList>
    </citation>
    <scope>NUCLEOTIDE SEQUENCE [LARGE SCALE GENOMIC DNA]</scope>
</reference>
<comment type="function">
    <text evidence="2 12">Catalyzes the hydrolysis of UDP-3-O-myristoyl-N-acetylglucosamine to form UDP-3-O-myristoylglucosamine and acetate, the committed step in lipid A biosynthesis.</text>
</comment>
<dbReference type="Pfam" id="PF03331">
    <property type="entry name" value="LpxC"/>
    <property type="match status" value="1"/>
</dbReference>
<dbReference type="Gene3D" id="3.30.230.20">
    <property type="entry name" value="lpxc deacetylase, domain 1"/>
    <property type="match status" value="1"/>
</dbReference>
<dbReference type="Proteomes" id="UP000245125">
    <property type="component" value="Unassembled WGS sequence"/>
</dbReference>
<evidence type="ECO:0000256" key="5">
    <source>
        <dbReference type="ARBA" id="ARBA00022516"/>
    </source>
</evidence>
<dbReference type="HAMAP" id="MF_00388">
    <property type="entry name" value="LpxC"/>
    <property type="match status" value="1"/>
</dbReference>
<evidence type="ECO:0000256" key="9">
    <source>
        <dbReference type="ARBA" id="ARBA00022833"/>
    </source>
</evidence>
<keyword evidence="8 12" id="KW-0378">Hydrolase</keyword>
<keyword evidence="9 12" id="KW-0862">Zinc</keyword>
<evidence type="ECO:0000256" key="1">
    <source>
        <dbReference type="ARBA" id="ARBA00001947"/>
    </source>
</evidence>
<dbReference type="OrthoDB" id="9772788at2"/>
<keyword evidence="14" id="KW-1185">Reference proteome</keyword>
<dbReference type="InterPro" id="IPR015870">
    <property type="entry name" value="UDP-acyl_N-AcGlcN_deAcase_N"/>
</dbReference>
<sequence>MPEFPITMRSQRTIKNEVSFEGIGLHTGRHAKVTLRPAARDTGITFIRSDKNTVIKAHVGAVIDTAFATTIGHDGVKIRTVEHIMAALAGLGIDNIFVDVEGPEIPILDGSSTELISIILKAGIAKQGKKRPYIRIKRPVVFDDGNSKVAALPYEGRRFTYSIFFNHYGFGEQRLSIEINEETFAREIAPARTFGFLKDIEYLRTNGLAKGGSLENAIILGEKGVLNSSGLRFKDEFVRHKVLDSVGDLAILGFPIYGHIVANRSGHSANIKFLKKLLASPDAWDMILEEPVRVSPLLQINT</sequence>
<dbReference type="EMBL" id="OUUY01000071">
    <property type="protein sequence ID" value="SPQ00531.1"/>
    <property type="molecule type" value="Genomic_DNA"/>
</dbReference>
<keyword evidence="5 12" id="KW-0444">Lipid biosynthesis</keyword>
<evidence type="ECO:0000256" key="2">
    <source>
        <dbReference type="ARBA" id="ARBA00002923"/>
    </source>
</evidence>
<dbReference type="Gene3D" id="3.30.1700.10">
    <property type="entry name" value="lpxc deacetylase, domain 2"/>
    <property type="match status" value="1"/>
</dbReference>
<proteinExistence type="inferred from homology"/>
<evidence type="ECO:0000256" key="4">
    <source>
        <dbReference type="ARBA" id="ARBA00012745"/>
    </source>
</evidence>